<name>A0A6C0AVT1_9ZZZZ</name>
<keyword evidence="2" id="KW-0238">DNA-binding</keyword>
<evidence type="ECO:0000256" key="2">
    <source>
        <dbReference type="ARBA" id="ARBA00023125"/>
    </source>
</evidence>
<keyword evidence="3" id="KW-0804">Transcription</keyword>
<dbReference type="EMBL" id="MN738769">
    <property type="protein sequence ID" value="QHS83872.1"/>
    <property type="molecule type" value="Genomic_DNA"/>
</dbReference>
<dbReference type="SUPFAM" id="SSF55945">
    <property type="entry name" value="TATA-box binding protein-like"/>
    <property type="match status" value="1"/>
</dbReference>
<organism evidence="4">
    <name type="scientific">viral metagenome</name>
    <dbReference type="NCBI Taxonomy" id="1070528"/>
    <lineage>
        <taxon>unclassified sequences</taxon>
        <taxon>metagenomes</taxon>
        <taxon>organismal metagenomes</taxon>
    </lineage>
</organism>
<dbReference type="GO" id="GO:0003677">
    <property type="term" value="F:DNA binding"/>
    <property type="evidence" value="ECO:0007669"/>
    <property type="project" value="UniProtKB-KW"/>
</dbReference>
<evidence type="ECO:0000256" key="1">
    <source>
        <dbReference type="ARBA" id="ARBA00005560"/>
    </source>
</evidence>
<accession>A0A6C0AVT1</accession>
<dbReference type="GO" id="GO:0006352">
    <property type="term" value="P:DNA-templated transcription initiation"/>
    <property type="evidence" value="ECO:0007669"/>
    <property type="project" value="InterPro"/>
</dbReference>
<dbReference type="AlphaFoldDB" id="A0A6C0AVT1"/>
<dbReference type="Pfam" id="PF00352">
    <property type="entry name" value="TBP"/>
    <property type="match status" value="1"/>
</dbReference>
<dbReference type="InterPro" id="IPR012295">
    <property type="entry name" value="TBP_dom_sf"/>
</dbReference>
<evidence type="ECO:0000313" key="4">
    <source>
        <dbReference type="EMBL" id="QHS83872.1"/>
    </source>
</evidence>
<comment type="similarity">
    <text evidence="1">Belongs to the TBP family.</text>
</comment>
<sequence length="407" mass="46737">MTEYTTDTIIDNINISTLVYMLETNIKIDPNKLNQLYEKIEPIPYEVPIDGIIKISVRGNTKGLCKKLVFRRSHGNTSQVKNFRNQVSFYIRIIDNMKANVVKIQPNFNDGIFPKEITDMQEYPSNIYQYKKGQTAFQFKNIYASFSANAGEKITVFTSVTRKNQTKQIKYIEHIISEDEAQQGKLKFEFTEGCYAHSLFIMANNEINLKMDLDFVVEVNMFMFTSGKIKIAGCTREYQIDKAMNVLMQNLNLNEDKMLELFGVKKDDFVISNKNPVMINSDFAGNYEIKRYELDILVRQKYKVMSSFEPCTHPAVIIKYYHNLSFETNNGKCLCDSYFGNATLCTGRGCGSGAGECKTVTILVFQSGKVILTGARKLIQVKEGYQFINSILKEHKHILDRHYISNT</sequence>
<dbReference type="Gene3D" id="3.30.310.10">
    <property type="entry name" value="TATA-Binding Protein"/>
    <property type="match status" value="1"/>
</dbReference>
<protein>
    <submittedName>
        <fullName evidence="4">Uncharacterized protein</fullName>
    </submittedName>
</protein>
<proteinExistence type="inferred from homology"/>
<dbReference type="InterPro" id="IPR000814">
    <property type="entry name" value="TBP"/>
</dbReference>
<evidence type="ECO:0000256" key="3">
    <source>
        <dbReference type="ARBA" id="ARBA00023163"/>
    </source>
</evidence>
<reference evidence="4" key="1">
    <citation type="journal article" date="2020" name="Nature">
        <title>Giant virus diversity and host interactions through global metagenomics.</title>
        <authorList>
            <person name="Schulz F."/>
            <person name="Roux S."/>
            <person name="Paez-Espino D."/>
            <person name="Jungbluth S."/>
            <person name="Walsh D.A."/>
            <person name="Denef V.J."/>
            <person name="McMahon K.D."/>
            <person name="Konstantinidis K.T."/>
            <person name="Eloe-Fadrosh E.A."/>
            <person name="Kyrpides N.C."/>
            <person name="Woyke T."/>
        </authorList>
    </citation>
    <scope>NUCLEOTIDE SEQUENCE</scope>
    <source>
        <strain evidence="4">GVMAG-S-ERX555961-36</strain>
    </source>
</reference>